<gene>
    <name evidence="10" type="primary">rnfB</name>
    <name evidence="14" type="ORF">SAMN02745196_00612</name>
</gene>
<dbReference type="PROSITE" id="PS51656">
    <property type="entry name" value="4FE4S"/>
    <property type="match status" value="1"/>
</dbReference>
<dbReference type="EC" id="7.-.-.-" evidence="10"/>
<keyword evidence="2 10" id="KW-0004">4Fe-4S</keyword>
<keyword evidence="3 10" id="KW-0479">Metal-binding</keyword>
<feature type="binding site" evidence="10">
    <location>
        <position position="144"/>
    </location>
    <ligand>
        <name>[4Fe-4S] cluster</name>
        <dbReference type="ChEBI" id="CHEBI:49883"/>
        <label>2</label>
    </ligand>
</feature>
<feature type="binding site" evidence="10">
    <location>
        <position position="76"/>
    </location>
    <ligand>
        <name>[4Fe-4S] cluster</name>
        <dbReference type="ChEBI" id="CHEBI:49883"/>
        <label>1</label>
    </ligand>
</feature>
<feature type="domain" description="4Fe-4S" evidence="13">
    <location>
        <begin position="34"/>
        <end position="93"/>
    </location>
</feature>
<evidence type="ECO:0000256" key="2">
    <source>
        <dbReference type="ARBA" id="ARBA00022485"/>
    </source>
</evidence>
<feature type="binding site" evidence="10">
    <location>
        <position position="176"/>
    </location>
    <ligand>
        <name>[4Fe-4S] cluster</name>
        <dbReference type="ChEBI" id="CHEBI:49883"/>
        <label>3</label>
    </ligand>
</feature>
<dbReference type="InterPro" id="IPR017896">
    <property type="entry name" value="4Fe4S_Fe-S-bd"/>
</dbReference>
<comment type="subunit">
    <text evidence="10">The complex is composed of six subunits: RnfA, RnfB, RnfC, RnfD, RnfE and RnfG.</text>
</comment>
<keyword evidence="7 10" id="KW-0408">Iron</keyword>
<dbReference type="OrthoDB" id="9789936at2"/>
<reference evidence="14 15" key="1">
    <citation type="submission" date="2016-11" db="EMBL/GenBank/DDBJ databases">
        <authorList>
            <person name="Jaros S."/>
            <person name="Januszkiewicz K."/>
            <person name="Wedrychowicz H."/>
        </authorList>
    </citation>
    <scope>NUCLEOTIDE SEQUENCE [LARGE SCALE GENOMIC DNA]</scope>
    <source>
        <strain evidence="14 15">DSM 3089</strain>
    </source>
</reference>
<dbReference type="InterPro" id="IPR010207">
    <property type="entry name" value="Elect_transpt_cplx_RnfB/RsxB"/>
</dbReference>
<evidence type="ECO:0000259" key="13">
    <source>
        <dbReference type="PROSITE" id="PS51656"/>
    </source>
</evidence>
<keyword evidence="5 10" id="KW-1278">Translocase</keyword>
<dbReference type="AlphaFoldDB" id="A0A1M5TJX6"/>
<keyword evidence="8 10" id="KW-0411">Iron-sulfur</keyword>
<keyword evidence="10" id="KW-1003">Cell membrane</keyword>
<evidence type="ECO:0000313" key="15">
    <source>
        <dbReference type="Proteomes" id="UP000184526"/>
    </source>
</evidence>
<feature type="binding site" evidence="10">
    <location>
        <position position="59"/>
    </location>
    <ligand>
        <name>[4Fe-4S] cluster</name>
        <dbReference type="ChEBI" id="CHEBI:49883"/>
        <label>1</label>
    </ligand>
</feature>
<comment type="similarity">
    <text evidence="10">Belongs to the 4Fe4S bacterial-type ferredoxin family. RnfB subfamily.</text>
</comment>
<dbReference type="RefSeq" id="WP_072829921.1">
    <property type="nucleotide sequence ID" value="NZ_FQXP01000003.1"/>
</dbReference>
<name>A0A1M5TJX6_9CLOT</name>
<dbReference type="GO" id="GO:0005886">
    <property type="term" value="C:plasma membrane"/>
    <property type="evidence" value="ECO:0007669"/>
    <property type="project" value="UniProtKB-SubCell"/>
</dbReference>
<evidence type="ECO:0000313" key="14">
    <source>
        <dbReference type="EMBL" id="SHH50999.1"/>
    </source>
</evidence>
<comment type="caution">
    <text evidence="10">Lacks conserved residue(s) required for the propagation of feature annotation.</text>
</comment>
<keyword evidence="6 10" id="KW-0249">Electron transport</keyword>
<dbReference type="Pfam" id="PF04060">
    <property type="entry name" value="FeS"/>
    <property type="match status" value="1"/>
</dbReference>
<evidence type="ECO:0000256" key="6">
    <source>
        <dbReference type="ARBA" id="ARBA00022982"/>
    </source>
</evidence>
<feature type="binding site" evidence="10">
    <location>
        <position position="154"/>
    </location>
    <ligand>
        <name>[4Fe-4S] cluster</name>
        <dbReference type="ChEBI" id="CHEBI:49883"/>
        <label>3</label>
    </ligand>
</feature>
<evidence type="ECO:0000256" key="11">
    <source>
        <dbReference type="SAM" id="Phobius"/>
    </source>
</evidence>
<sequence>MEFTSILYPVLVFAGLGLLLGLILGYANDKFKVEVDERIPQVREALPGANCGGCGYAGCDAYAEAVVQGLAKPNLCTPGGDASSSKIGEIMGLKVEAGEAKVAYVRCKGTCEVAKEKYDYEGIKDCNQAMVVPGTGAKSCTYGCLGLGSCIKVCNFGALEIKDGVAVVNKEKCVACGACVGACPKGLIDIVPKKALVLVQCNSKAKGKEVMDACSVGCVSCSLCVKSCPKDAIEMVNNLPVIDYSKCVNCGICANKCPKHSIQNNRVVVKKNLEAKKIDNEENTQSSNK</sequence>
<comment type="subcellular location">
    <subcellularLocation>
        <location evidence="10">Cell membrane</location>
    </subcellularLocation>
</comment>
<feature type="domain" description="4Fe-4S ferredoxin-type" evidence="12">
    <location>
        <begin position="238"/>
        <end position="267"/>
    </location>
</feature>
<evidence type="ECO:0000259" key="12">
    <source>
        <dbReference type="PROSITE" id="PS51379"/>
    </source>
</evidence>
<organism evidence="14 15">
    <name type="scientific">Clostridium collagenovorans DSM 3089</name>
    <dbReference type="NCBI Taxonomy" id="1121306"/>
    <lineage>
        <taxon>Bacteria</taxon>
        <taxon>Bacillati</taxon>
        <taxon>Bacillota</taxon>
        <taxon>Clostridia</taxon>
        <taxon>Eubacteriales</taxon>
        <taxon>Clostridiaceae</taxon>
        <taxon>Clostridium</taxon>
    </lineage>
</organism>
<feature type="binding site" evidence="10">
    <location>
        <position position="173"/>
    </location>
    <ligand>
        <name>[4Fe-4S] cluster</name>
        <dbReference type="ChEBI" id="CHEBI:49883"/>
        <label>3</label>
    </ligand>
</feature>
<evidence type="ECO:0000256" key="10">
    <source>
        <dbReference type="HAMAP-Rule" id="MF_00463"/>
    </source>
</evidence>
<feature type="domain" description="4Fe-4S ferredoxin-type" evidence="12">
    <location>
        <begin position="164"/>
        <end position="193"/>
    </location>
</feature>
<feature type="binding site" evidence="10">
    <location>
        <position position="54"/>
    </location>
    <ligand>
        <name>[4Fe-4S] cluster</name>
        <dbReference type="ChEBI" id="CHEBI:49883"/>
        <label>1</label>
    </ligand>
</feature>
<keyword evidence="1 10" id="KW-0813">Transport</keyword>
<comment type="cofactor">
    <cofactor evidence="10">
        <name>[4Fe-4S] cluster</name>
        <dbReference type="ChEBI" id="CHEBI:49883"/>
    </cofactor>
    <text evidence="10">Binds 3 [4Fe-4S] clusters.</text>
</comment>
<dbReference type="PANTHER" id="PTHR43560">
    <property type="entry name" value="ION-TRANSLOCATING OXIDOREDUCTASE COMPLEX SUBUNIT B"/>
    <property type="match status" value="1"/>
</dbReference>
<dbReference type="PROSITE" id="PS51379">
    <property type="entry name" value="4FE4S_FER_2"/>
    <property type="match status" value="3"/>
</dbReference>
<dbReference type="EMBL" id="FQXP01000003">
    <property type="protein sequence ID" value="SHH50999.1"/>
    <property type="molecule type" value="Genomic_DNA"/>
</dbReference>
<dbReference type="STRING" id="1121306.SAMN02745196_00612"/>
<feature type="binding site" evidence="10">
    <location>
        <position position="179"/>
    </location>
    <ligand>
        <name>[4Fe-4S] cluster</name>
        <dbReference type="ChEBI" id="CHEBI:49883"/>
        <label>3</label>
    </ligand>
</feature>
<dbReference type="CDD" id="cd10549">
    <property type="entry name" value="MtMvhB_like"/>
    <property type="match status" value="1"/>
</dbReference>
<dbReference type="GO" id="GO:0009055">
    <property type="term" value="F:electron transfer activity"/>
    <property type="evidence" value="ECO:0007669"/>
    <property type="project" value="InterPro"/>
</dbReference>
<feature type="binding site" evidence="10">
    <location>
        <position position="51"/>
    </location>
    <ligand>
        <name>[4Fe-4S] cluster</name>
        <dbReference type="ChEBI" id="CHEBI:49883"/>
        <label>1</label>
    </ligand>
</feature>
<feature type="binding site" evidence="10">
    <location>
        <position position="140"/>
    </location>
    <ligand>
        <name>[4Fe-4S] cluster</name>
        <dbReference type="ChEBI" id="CHEBI:49883"/>
        <label>2</label>
    </ligand>
</feature>
<evidence type="ECO:0000256" key="5">
    <source>
        <dbReference type="ARBA" id="ARBA00022967"/>
    </source>
</evidence>
<evidence type="ECO:0000256" key="7">
    <source>
        <dbReference type="ARBA" id="ARBA00023004"/>
    </source>
</evidence>
<dbReference type="InterPro" id="IPR007202">
    <property type="entry name" value="4Fe-4S_dom"/>
</dbReference>
<feature type="region of interest" description="Hydrophobic" evidence="10">
    <location>
        <begin position="1"/>
        <end position="28"/>
    </location>
</feature>
<dbReference type="NCBIfam" id="TIGR01944">
    <property type="entry name" value="rnfB"/>
    <property type="match status" value="1"/>
</dbReference>
<keyword evidence="9 10" id="KW-0472">Membrane</keyword>
<comment type="function">
    <text evidence="10">Part of a membrane-bound complex that couples electron transfer with translocation of ions across the membrane.</text>
</comment>
<feature type="transmembrane region" description="Helical" evidence="11">
    <location>
        <begin position="6"/>
        <end position="27"/>
    </location>
</feature>
<dbReference type="InterPro" id="IPR017900">
    <property type="entry name" value="4Fe4S_Fe_S_CS"/>
</dbReference>
<dbReference type="HAMAP" id="MF_00463">
    <property type="entry name" value="RsxB_RnfB"/>
    <property type="match status" value="1"/>
</dbReference>
<feature type="binding site" evidence="10">
    <location>
        <position position="183"/>
    </location>
    <ligand>
        <name>[4Fe-4S] cluster</name>
        <dbReference type="ChEBI" id="CHEBI:49883"/>
        <label>2</label>
    </ligand>
</feature>
<feature type="binding site" evidence="10">
    <location>
        <position position="150"/>
    </location>
    <ligand>
        <name>[4Fe-4S] cluster</name>
        <dbReference type="ChEBI" id="CHEBI:49883"/>
        <label>2</label>
    </ligand>
</feature>
<evidence type="ECO:0000256" key="9">
    <source>
        <dbReference type="ARBA" id="ARBA00023136"/>
    </source>
</evidence>
<dbReference type="PROSITE" id="PS00198">
    <property type="entry name" value="4FE4S_FER_1"/>
    <property type="match status" value="3"/>
</dbReference>
<dbReference type="Pfam" id="PF00037">
    <property type="entry name" value="Fer4"/>
    <property type="match status" value="1"/>
</dbReference>
<evidence type="ECO:0000256" key="3">
    <source>
        <dbReference type="ARBA" id="ARBA00022723"/>
    </source>
</evidence>
<protein>
    <recommendedName>
        <fullName evidence="10">Ion-translocating oxidoreductase complex subunit B</fullName>
        <ecNumber evidence="10">7.-.-.-</ecNumber>
    </recommendedName>
    <alternativeName>
        <fullName evidence="10">Rnf electron transport complex subunit B</fullName>
    </alternativeName>
</protein>
<dbReference type="Gene3D" id="3.30.70.20">
    <property type="match status" value="2"/>
</dbReference>
<dbReference type="Pfam" id="PF12838">
    <property type="entry name" value="Fer4_7"/>
    <property type="match status" value="1"/>
</dbReference>
<keyword evidence="11" id="KW-1133">Transmembrane helix</keyword>
<keyword evidence="15" id="KW-1185">Reference proteome</keyword>
<evidence type="ECO:0000256" key="1">
    <source>
        <dbReference type="ARBA" id="ARBA00022448"/>
    </source>
</evidence>
<dbReference type="Gene3D" id="1.10.15.40">
    <property type="entry name" value="Electron transport complex subunit B, putative Fe-S cluster"/>
    <property type="match status" value="1"/>
</dbReference>
<proteinExistence type="inferred from homology"/>
<feature type="domain" description="4Fe-4S ferredoxin-type" evidence="12">
    <location>
        <begin position="207"/>
        <end position="237"/>
    </location>
</feature>
<accession>A0A1M5TJX6</accession>
<keyword evidence="4 10" id="KW-0677">Repeat</keyword>
<dbReference type="SUPFAM" id="SSF54862">
    <property type="entry name" value="4Fe-4S ferredoxins"/>
    <property type="match status" value="1"/>
</dbReference>
<dbReference type="GO" id="GO:0046872">
    <property type="term" value="F:metal ion binding"/>
    <property type="evidence" value="ECO:0007669"/>
    <property type="project" value="UniProtKB-KW"/>
</dbReference>
<dbReference type="InterPro" id="IPR050395">
    <property type="entry name" value="4Fe4S_Ferredoxin_RnfB"/>
</dbReference>
<evidence type="ECO:0000256" key="4">
    <source>
        <dbReference type="ARBA" id="ARBA00022737"/>
    </source>
</evidence>
<dbReference type="PANTHER" id="PTHR43560:SF1">
    <property type="entry name" value="ION-TRANSLOCATING OXIDOREDUCTASE COMPLEX SUBUNIT B"/>
    <property type="match status" value="1"/>
</dbReference>
<dbReference type="Proteomes" id="UP000184526">
    <property type="component" value="Unassembled WGS sequence"/>
</dbReference>
<keyword evidence="11" id="KW-0812">Transmembrane</keyword>
<dbReference type="NCBIfam" id="NF005503">
    <property type="entry name" value="PRK07118.1-2"/>
    <property type="match status" value="1"/>
</dbReference>
<dbReference type="GO" id="GO:0022900">
    <property type="term" value="P:electron transport chain"/>
    <property type="evidence" value="ECO:0007669"/>
    <property type="project" value="UniProtKB-UniRule"/>
</dbReference>
<dbReference type="GO" id="GO:0051539">
    <property type="term" value="F:4 iron, 4 sulfur cluster binding"/>
    <property type="evidence" value="ECO:0007669"/>
    <property type="project" value="UniProtKB-UniRule"/>
</dbReference>
<evidence type="ECO:0000256" key="8">
    <source>
        <dbReference type="ARBA" id="ARBA00023014"/>
    </source>
</evidence>